<name>A0A8K0XYE0_9ENTR</name>
<dbReference type="EMBL" id="JAEPBH010000006">
    <property type="protein sequence ID" value="MBK4714454.1"/>
    <property type="molecule type" value="Genomic_DNA"/>
</dbReference>
<sequence length="233" mass="25513">MKQTRHQQILQLLAGRGGMSTGALAQALGVSMETLRRDLRALQSEGKVLRSHGRARSLLAGAGPADSFSARRRCRRAHKADVARQALAWIDVGMTIALDASSTSWQLARLLANMPVTVVTNSLRICRALEKRERIRLINTGGWLDRNSASYENPALPTLLRQLDIDLFIFSCQGVDGEGGIWDEQTWNARFKTLLLARAGQSLLLLDKSKQGRTGEIKIGSLGQVTVLVAQTS</sequence>
<reference evidence="5" key="1">
    <citation type="submission" date="2021-01" db="EMBL/GenBank/DDBJ databases">
        <title>Intestinitalea alba gen. nov., sp. nov., a novel genus of the family Enterobacteriaceae, isolated from the gut of the plastic-eating mealworm Tenebrio molitor L.</title>
        <authorList>
            <person name="Yang Y."/>
        </authorList>
    </citation>
    <scope>NUCLEOTIDE SEQUENCE</scope>
    <source>
        <strain evidence="5">BIT-L3</strain>
    </source>
</reference>
<keyword evidence="6" id="KW-1185">Reference proteome</keyword>
<accession>A0A8K0XYE0</accession>
<dbReference type="AlphaFoldDB" id="A0A8K0XYE0"/>
<dbReference type="PANTHER" id="PTHR30363">
    <property type="entry name" value="HTH-TYPE TRANSCRIPTIONAL REGULATOR SRLR-RELATED"/>
    <property type="match status" value="1"/>
</dbReference>
<dbReference type="Pfam" id="PF00455">
    <property type="entry name" value="DeoRC"/>
    <property type="match status" value="1"/>
</dbReference>
<dbReference type="SUPFAM" id="SSF46785">
    <property type="entry name" value="Winged helix' DNA-binding domain"/>
    <property type="match status" value="1"/>
</dbReference>
<evidence type="ECO:0000256" key="1">
    <source>
        <dbReference type="ARBA" id="ARBA00023015"/>
    </source>
</evidence>
<organism evidence="5 6">
    <name type="scientific">Tenebrionibacter intestinalis</name>
    <dbReference type="NCBI Taxonomy" id="2799638"/>
    <lineage>
        <taxon>Bacteria</taxon>
        <taxon>Pseudomonadati</taxon>
        <taxon>Pseudomonadota</taxon>
        <taxon>Gammaproteobacteria</taxon>
        <taxon>Enterobacterales</taxon>
        <taxon>Enterobacteriaceae</taxon>
        <taxon>Tenebrionibacter/Tenebrionicola group</taxon>
        <taxon>Tenebrionibacter</taxon>
    </lineage>
</organism>
<proteinExistence type="predicted"/>
<dbReference type="GO" id="GO:0003700">
    <property type="term" value="F:DNA-binding transcription factor activity"/>
    <property type="evidence" value="ECO:0007669"/>
    <property type="project" value="InterPro"/>
</dbReference>
<evidence type="ECO:0000259" key="4">
    <source>
        <dbReference type="PROSITE" id="PS51000"/>
    </source>
</evidence>
<dbReference type="PRINTS" id="PR00037">
    <property type="entry name" value="HTHLACR"/>
</dbReference>
<dbReference type="Pfam" id="PF08220">
    <property type="entry name" value="HTH_DeoR"/>
    <property type="match status" value="1"/>
</dbReference>
<dbReference type="PROSITE" id="PS51000">
    <property type="entry name" value="HTH_DEOR_2"/>
    <property type="match status" value="1"/>
</dbReference>
<protein>
    <submittedName>
        <fullName evidence="5">L-fucose operon activator</fullName>
    </submittedName>
</protein>
<dbReference type="NCBIfam" id="NF007720">
    <property type="entry name" value="PRK10411.1"/>
    <property type="match status" value="1"/>
</dbReference>
<gene>
    <name evidence="5" type="primary">fucR</name>
    <name evidence="5" type="ORF">JJB97_03695</name>
</gene>
<evidence type="ECO:0000256" key="3">
    <source>
        <dbReference type="ARBA" id="ARBA00023163"/>
    </source>
</evidence>
<dbReference type="SMART" id="SM01134">
    <property type="entry name" value="DeoRC"/>
    <property type="match status" value="1"/>
</dbReference>
<dbReference type="InterPro" id="IPR037171">
    <property type="entry name" value="NagB/RpiA_transferase-like"/>
</dbReference>
<dbReference type="InterPro" id="IPR014036">
    <property type="entry name" value="DeoR-like_C"/>
</dbReference>
<dbReference type="InterPro" id="IPR036388">
    <property type="entry name" value="WH-like_DNA-bd_sf"/>
</dbReference>
<feature type="domain" description="HTH deoR-type" evidence="4">
    <location>
        <begin position="2"/>
        <end position="57"/>
    </location>
</feature>
<keyword evidence="3" id="KW-0804">Transcription</keyword>
<dbReference type="SUPFAM" id="SSF100950">
    <property type="entry name" value="NagB/RpiA/CoA transferase-like"/>
    <property type="match status" value="1"/>
</dbReference>
<dbReference type="InterPro" id="IPR036390">
    <property type="entry name" value="WH_DNA-bd_sf"/>
</dbReference>
<dbReference type="InterPro" id="IPR050313">
    <property type="entry name" value="Carb_Metab_HTH_regulators"/>
</dbReference>
<dbReference type="RefSeq" id="WP_238712441.1">
    <property type="nucleotide sequence ID" value="NZ_JAEPBH010000006.1"/>
</dbReference>
<evidence type="ECO:0000256" key="2">
    <source>
        <dbReference type="ARBA" id="ARBA00023125"/>
    </source>
</evidence>
<dbReference type="GO" id="GO:0003677">
    <property type="term" value="F:DNA binding"/>
    <property type="evidence" value="ECO:0007669"/>
    <property type="project" value="UniProtKB-KW"/>
</dbReference>
<dbReference type="InterPro" id="IPR001034">
    <property type="entry name" value="DeoR_HTH"/>
</dbReference>
<dbReference type="PANTHER" id="PTHR30363:SF49">
    <property type="entry name" value="L-FUCOSE OPERON ACTIVATOR"/>
    <property type="match status" value="1"/>
</dbReference>
<evidence type="ECO:0000313" key="6">
    <source>
        <dbReference type="Proteomes" id="UP000659047"/>
    </source>
</evidence>
<keyword evidence="2" id="KW-0238">DNA-binding</keyword>
<dbReference type="PROSITE" id="PS00894">
    <property type="entry name" value="HTH_DEOR_1"/>
    <property type="match status" value="1"/>
</dbReference>
<evidence type="ECO:0000313" key="5">
    <source>
        <dbReference type="EMBL" id="MBK4714454.1"/>
    </source>
</evidence>
<dbReference type="Gene3D" id="1.10.10.10">
    <property type="entry name" value="Winged helix-like DNA-binding domain superfamily/Winged helix DNA-binding domain"/>
    <property type="match status" value="1"/>
</dbReference>
<dbReference type="SMART" id="SM00420">
    <property type="entry name" value="HTH_DEOR"/>
    <property type="match status" value="1"/>
</dbReference>
<dbReference type="Proteomes" id="UP000659047">
    <property type="component" value="Unassembled WGS sequence"/>
</dbReference>
<dbReference type="InterPro" id="IPR018356">
    <property type="entry name" value="Tscrpt_reg_HTH_DeoR_CS"/>
</dbReference>
<comment type="caution">
    <text evidence="5">The sequence shown here is derived from an EMBL/GenBank/DDBJ whole genome shotgun (WGS) entry which is preliminary data.</text>
</comment>
<keyword evidence="1" id="KW-0805">Transcription regulation</keyword>